<evidence type="ECO:0000313" key="5">
    <source>
        <dbReference type="Proteomes" id="UP000039046"/>
    </source>
</evidence>
<evidence type="ECO:0008006" key="6">
    <source>
        <dbReference type="Google" id="ProtNLM"/>
    </source>
</evidence>
<proteinExistence type="predicted"/>
<dbReference type="Pfam" id="PF08487">
    <property type="entry name" value="VIT"/>
    <property type="match status" value="1"/>
</dbReference>
<dbReference type="HOGENOM" id="CLU_003826_2_0_1"/>
<dbReference type="PROSITE" id="PS51468">
    <property type="entry name" value="VIT"/>
    <property type="match status" value="1"/>
</dbReference>
<dbReference type="AlphaFoldDB" id="A0A0A1TGM3"/>
<organism evidence="4 5">
    <name type="scientific">[Torrubiella] hemipterigena</name>
    <dbReference type="NCBI Taxonomy" id="1531966"/>
    <lineage>
        <taxon>Eukaryota</taxon>
        <taxon>Fungi</taxon>
        <taxon>Dikarya</taxon>
        <taxon>Ascomycota</taxon>
        <taxon>Pezizomycotina</taxon>
        <taxon>Sordariomycetes</taxon>
        <taxon>Hypocreomycetidae</taxon>
        <taxon>Hypocreales</taxon>
        <taxon>Clavicipitaceae</taxon>
        <taxon>Clavicipitaceae incertae sedis</taxon>
        <taxon>'Torrubiella' clade</taxon>
    </lineage>
</organism>
<dbReference type="PANTHER" id="PTHR45737:SF6">
    <property type="entry name" value="VON WILLEBRAND FACTOR A DOMAIN-CONTAINING PROTEIN 5A"/>
    <property type="match status" value="1"/>
</dbReference>
<dbReference type="STRING" id="1531966.A0A0A1TGM3"/>
<dbReference type="OrthoDB" id="4941289at2759"/>
<accession>A0A0A1TGM3</accession>
<gene>
    <name evidence="4" type="ORF">VHEMI05431</name>
</gene>
<dbReference type="Pfam" id="PF13768">
    <property type="entry name" value="VWA_3"/>
    <property type="match status" value="1"/>
</dbReference>
<dbReference type="InterPro" id="IPR002035">
    <property type="entry name" value="VWF_A"/>
</dbReference>
<sequence>MWNSSASYDYNQGARLIVPGRRALVLKGVSAHTTIVSSTSRTVLKQTFSNPTDESFKEATYVFPLFDGISIVSYSATIGSRVIKGTVKEKEAARKAFDAAAAKGEKAGLLEHSIDAKDVFTTTMANIGPGEDVVVEIVFLGELKHDAEADGLRLTFPTHIAPRYGETSVILVSNVQPQNPTLDFTVDVDAGAGATIKSVQSPSHPVSVSVGTTSAAPNADPSLQRAHATFSVKNNALDKDLIIQVCASNIGDPWAVVEEHPSIPNRRALMATLVPRFNLPVETPEIVFVCDRSGSMGDGRRIPNMISALQVFLKSLPVGALFNICSFGSHHSSLWEKSQPYNQQTLEEATKHIKTFAADFGGTEMLEPVKAKIDERNKERNLELFLLTDGDIWRQEELCELISKSVKDSNNAIRVFTLGIGSSVSHALIEGVARAGQGFSQTVADDEKMSKKVVRMLKAALTAHINDYSLDIRYEKADDDEFELIEKVNDVLVLDDAATSEATTKVEETTPAPKPTISLHDKSVSNEDLEMKDHDSTPLPVTKAPAYLQAPYHIPALYPFVRTSVYVLLPEENTQRQPKSVVLKGTSPYGPLELEIPVSRLAEKGTTIHQLAARKATLELEEGKGWVYEAKDADGKTLVDTYPMKFQDIAKAAAVKLGVEYQVSNKWCSFVALEDDTATTLSEDAIAEEAKKQEREYSMAQPVAKRSRMAMSLAMPMSAASSRPVKQMAASYAAVPDAALGMPMSASFCAAPLPPPPPAMPSYGMSHAPPPGGLMSKSISATYIPTGQDMYGEGVSIQDEPMAACDEEEDDDGAVLASSTFGKNLSSYQPSGNIPTNPYAVESLVDTADISSGSPAEDLAAAQSFDGFWTFDKLLAKLTGVSLEDAKSKIGLTTVAAGEEDKVYATLLAVAYLEAKCKEDEEVWELFVAKAKTWLKGMLAGDALAEAEKKALQLV</sequence>
<feature type="domain" description="VIT" evidence="3">
    <location>
        <begin position="10"/>
        <end position="141"/>
    </location>
</feature>
<dbReference type="EMBL" id="CDHN01000002">
    <property type="protein sequence ID" value="CEJ89595.1"/>
    <property type="molecule type" value="Genomic_DNA"/>
</dbReference>
<dbReference type="InterPro" id="IPR036465">
    <property type="entry name" value="vWFA_dom_sf"/>
</dbReference>
<dbReference type="PANTHER" id="PTHR45737">
    <property type="entry name" value="VON WILLEBRAND FACTOR A DOMAIN-CONTAINING PROTEIN 5A"/>
    <property type="match status" value="1"/>
</dbReference>
<dbReference type="Proteomes" id="UP000039046">
    <property type="component" value="Unassembled WGS sequence"/>
</dbReference>
<dbReference type="InterPro" id="IPR013694">
    <property type="entry name" value="VIT"/>
</dbReference>
<feature type="region of interest" description="Disordered" evidence="1">
    <location>
        <begin position="501"/>
        <end position="520"/>
    </location>
</feature>
<keyword evidence="5" id="KW-1185">Reference proteome</keyword>
<dbReference type="Gene3D" id="3.40.50.410">
    <property type="entry name" value="von Willebrand factor, type A domain"/>
    <property type="match status" value="1"/>
</dbReference>
<protein>
    <recommendedName>
        <fullName evidence="6">von Willebrand domain containing protein</fullName>
    </recommendedName>
</protein>
<reference evidence="4 5" key="1">
    <citation type="journal article" date="2015" name="Genome Announc.">
        <title>Draft Genome Sequence and Gene Annotation of the Entomopathogenic Fungus Verticillium hemipterigenum.</title>
        <authorList>
            <person name="Horn F."/>
            <person name="Habel A."/>
            <person name="Scharf D.H."/>
            <person name="Dworschak J."/>
            <person name="Brakhage A.A."/>
            <person name="Guthke R."/>
            <person name="Hertweck C."/>
            <person name="Linde J."/>
        </authorList>
    </citation>
    <scope>NUCLEOTIDE SEQUENCE [LARGE SCALE GENOMIC DNA]</scope>
</reference>
<dbReference type="SUPFAM" id="SSF53300">
    <property type="entry name" value="vWA-like"/>
    <property type="match status" value="1"/>
</dbReference>
<evidence type="ECO:0000259" key="3">
    <source>
        <dbReference type="PROSITE" id="PS51468"/>
    </source>
</evidence>
<name>A0A0A1TGM3_9HYPO</name>
<evidence type="ECO:0000259" key="2">
    <source>
        <dbReference type="PROSITE" id="PS50234"/>
    </source>
</evidence>
<dbReference type="PROSITE" id="PS50234">
    <property type="entry name" value="VWFA"/>
    <property type="match status" value="1"/>
</dbReference>
<feature type="domain" description="VWFA" evidence="2">
    <location>
        <begin position="285"/>
        <end position="457"/>
    </location>
</feature>
<dbReference type="SMART" id="SM00327">
    <property type="entry name" value="VWA"/>
    <property type="match status" value="1"/>
</dbReference>
<evidence type="ECO:0000313" key="4">
    <source>
        <dbReference type="EMBL" id="CEJ89595.1"/>
    </source>
</evidence>
<dbReference type="SMART" id="SM00609">
    <property type="entry name" value="VIT"/>
    <property type="match status" value="1"/>
</dbReference>
<evidence type="ECO:0000256" key="1">
    <source>
        <dbReference type="SAM" id="MobiDB-lite"/>
    </source>
</evidence>